<keyword evidence="6" id="KW-0511">Multifunctional enzyme</keyword>
<dbReference type="InterPro" id="IPR001031">
    <property type="entry name" value="Thioesterase"/>
</dbReference>
<evidence type="ECO:0000256" key="1">
    <source>
        <dbReference type="ARBA" id="ARBA00001957"/>
    </source>
</evidence>
<organism evidence="11 12">
    <name type="scientific">Streptomyces brasiliscabiei</name>
    <dbReference type="NCBI Taxonomy" id="2736302"/>
    <lineage>
        <taxon>Bacteria</taxon>
        <taxon>Bacillati</taxon>
        <taxon>Actinomycetota</taxon>
        <taxon>Actinomycetes</taxon>
        <taxon>Kitasatosporales</taxon>
        <taxon>Streptomycetaceae</taxon>
        <taxon>Streptomyces</taxon>
    </lineage>
</organism>
<evidence type="ECO:0000256" key="7">
    <source>
        <dbReference type="ARBA" id="ARBA00023315"/>
    </source>
</evidence>
<feature type="domain" description="Carrier" evidence="9">
    <location>
        <begin position="1946"/>
        <end position="2025"/>
    </location>
</feature>
<dbReference type="InterPro" id="IPR009081">
    <property type="entry name" value="PP-bd_ACP"/>
</dbReference>
<feature type="domain" description="Ketosynthase family 3 (KS3)" evidence="10">
    <location>
        <begin position="46"/>
        <end position="469"/>
    </location>
</feature>
<accession>A0ABU8G338</accession>
<dbReference type="InterPro" id="IPR050091">
    <property type="entry name" value="PKS_NRPS_Biosynth_Enz"/>
</dbReference>
<dbReference type="SUPFAM" id="SSF101173">
    <property type="entry name" value="Docking domain B of the erythromycin polyketide synthase (DEBS)"/>
    <property type="match status" value="1"/>
</dbReference>
<dbReference type="InterPro" id="IPR015083">
    <property type="entry name" value="NorB/c/GfsB-D-like_docking"/>
</dbReference>
<keyword evidence="4" id="KW-0808">Transferase</keyword>
<evidence type="ECO:0000256" key="5">
    <source>
        <dbReference type="ARBA" id="ARBA00023194"/>
    </source>
</evidence>
<dbReference type="SUPFAM" id="SSF53474">
    <property type="entry name" value="alpha/beta-Hydrolases"/>
    <property type="match status" value="1"/>
</dbReference>
<dbReference type="SMART" id="SM00824">
    <property type="entry name" value="PKS_TE"/>
    <property type="match status" value="1"/>
</dbReference>
<keyword evidence="3" id="KW-0597">Phosphoprotein</keyword>
<dbReference type="Pfam" id="PF00698">
    <property type="entry name" value="Acyl_transf_1"/>
    <property type="match status" value="2"/>
</dbReference>
<dbReference type="InterPro" id="IPR016039">
    <property type="entry name" value="Thiolase-like"/>
</dbReference>
<dbReference type="CDD" id="cd00833">
    <property type="entry name" value="PKS"/>
    <property type="match status" value="2"/>
</dbReference>
<evidence type="ECO:0000256" key="6">
    <source>
        <dbReference type="ARBA" id="ARBA00023268"/>
    </source>
</evidence>
<keyword evidence="2" id="KW-0596">Phosphopantetheine</keyword>
<keyword evidence="7" id="KW-0012">Acyltransferase</keyword>
<dbReference type="SMART" id="SM00823">
    <property type="entry name" value="PKS_PP"/>
    <property type="match status" value="2"/>
</dbReference>
<evidence type="ECO:0000259" key="10">
    <source>
        <dbReference type="PROSITE" id="PS52004"/>
    </source>
</evidence>
<sequence length="2341" mass="243730">MRNREDGATVANGETTEDKLRYFLKKVTADLRQTRTRLTELESVAGEPIAVVGMSCRYPGGVGSADGLWRLVLEGRDAMSPFPADRGWDLDSLYDPDPDVPGTTYNREGGFLDEAGHFDAAFFDIAPREALAMDPQQRLLLETAWEAFEHAGIDPTALRGSRTGVFMGTGQQDYAALVRRAPELEGYLIGGLAASVLSGRLSYFFGFEGPALTVDTACSASLAALHVAVQSLRRGESELALAGGATVMAGPGMFTATARQRGVAPDGRCKAFAAAADGTGFSEGAGVLVLERLSDARRNGHRVLAVVRGSAVNQDGASNGLTAPSGPAQQRVIRAALADAGLTPADVDAVEAHGTGTTLGDPIEAQALLATYGRERQEPLWLGSFKSNVGHAQAAAGVGGVIKMVMAMRHGILPATLHVDAPTPHVDWSAGKVELLTERREWPAADRPRRAAVSSFGVSGTNAHVVLEQVPDETPRPSGGTSLAPVVPLVLSARDSVALRARAADLAAGLDDLPDVREVAHALLTQRAALDHRAVVLGTDRDELRAGLEALATGAAAPGVVTGQGGYERPVFVFPGQGSQWIGMATELLTTSEVFARSIADCEAALAPYVDWSLTELLCGGERISRSDVVQPALFSVMVSLAALWRSLGIEPAAVIGHSQGEIAAAVVAGALTLQDAARIVALRSQVLLAVSGQGGLVSLAVSAERAEKLIAPWQGRMSVAVLNGPAATVVAGEPRDLDDLVALCEEKEIRARRIDADYASHSPYVEPVEDDLVRALSGVTPRASTVPFYSTVTGELLDTSGLDAAYWYANLRQPVRLIDAVRTAFAEGHTAFVECSPHPVLTLALEANAEEAERDVFVTGTLRRDEGGWPRVLASAAQAHAHGLPVDWSGFTTSPGRVLDLPSYPFQRRRYWVDAGPADTVAAHPGAVPAFASAGAGQEAGGGAEGTDLARRLAGLGEADRRQLLLDVVVEEATAVLGHQSPVASDRTFDDLGYVSMTAVELRNRLRAATGTRLPASVVFDHPTPRALAGHLLDRLSGGRETAPVVRPDAPVDGDPIAIVAMACRYPGGVRGPEDLWRLVEDGTDAISFFPEDRGWDVEGVYDPDPERVGHTYTREAGFIDGVDRFDAAFFGISPREALAMDPQQRLLLETSWELFEDAGIDPTTLRGSRTGVFAGISGQDYPTLVARTSARQGVEAFLMTGAAASVLSGRVAYTFGLEGPAVTVDTACSSSLVALHLAAQSLRAGECEMALAGGATVLATPEAFIGFSRTRGLSPDGRCKPFSAGADGTSWGEGIGLVLLERLSDARRKGHRVLALVRGTATNQDGASNGMSAPNGPAQQRVIRQALANAGLSPADVDAVEAHGTGTTLGDPIEAQALLETYGQDRPAGRPVLVGSVKSNIGHTAAAAGVAGVIKMVKAMERGSLPRTLHLTEPTPHVDWSAGALELLSEAVPWPESGRPRRAGVSAFGISGTNAHVIVEQPPEKEENTTEPVTESARAEALARAGGPGPLPWLLSAHSAAALRGQAERLREHLSARPGTDLTAVAGTLALSRAALPHRAVVVGADRSALDAGLAALASGGSVPGLVRGTPATGRLGFLFPGEGGQFPGMGRELYERYPVFARALDELCALLDRELAAADGAAGPGLRETLFAEAGAPAAALLDEAAYGQAALFAVGAASFWLLQSWDVIPDVLGGHAVGELTAAYAAGVLSAEDACRLVAARGRLLRTASGADDRASRTTPGEAGRSFEQGRPAVTGGAAEEFGRVADTLDFRPPRITLVPGGAAGEVSTAAYWVGRVRERAGAREVVGALLDAGVGTVVEPGAGGVLTALVRDAAAERPGPAVEAVPLLRRDHPESQSAFEALARLHVRGVRVDWSAALDLPAAVHVDLPTYAFQSRRFWPDGTLPAAGATTGATTGGADGEGPADDAAALLHARLAPLTAEARTDALRALVARQVATALGHTDTTDVEAAFGLPELGIESVMAAEIRAQLQTATGARLPATALFEHPTLDGFAAHLHTLLVTAALLPPPGDEEPGETAAPTPGASGASGAGGAGVLASLGARAAQDGRFAEFTVFLQDTARFRETFDAADVEAGRVRRPAPVRLTRGGDGPALVCFPSFAGRSGAHQYARLAAGARGERDVWVLPAPGFVTGEPLPADLDALVRLHAADVERCVDGGPFALLGHSAGGWLADAVTAELVRRGRHPVALVLLDSYAPGSPVLPHIGQYIGRGMAESPAEGAAALLDDTVLTAMGGIARVFRDWHPAGIDVPALQVRATEPLPEPGFPASGWRARWPGRPAPVEVDVPGDHFTMLTEHAATTLDAVRAHLTRLTRPPR</sequence>
<dbReference type="InterPro" id="IPR018201">
    <property type="entry name" value="Ketoacyl_synth_AS"/>
</dbReference>
<dbReference type="PROSITE" id="PS50075">
    <property type="entry name" value="CARRIER"/>
    <property type="match status" value="2"/>
</dbReference>
<dbReference type="Pfam" id="PF00550">
    <property type="entry name" value="PP-binding"/>
    <property type="match status" value="2"/>
</dbReference>
<dbReference type="Pfam" id="PF02801">
    <property type="entry name" value="Ketoacyl-synt_C"/>
    <property type="match status" value="2"/>
</dbReference>
<dbReference type="InterPro" id="IPR014031">
    <property type="entry name" value="Ketoacyl_synth_C"/>
</dbReference>
<feature type="domain" description="Ketosynthase family 3 (KS3)" evidence="10">
    <location>
        <begin position="1055"/>
        <end position="1483"/>
    </location>
</feature>
<proteinExistence type="predicted"/>
<dbReference type="PROSITE" id="PS00012">
    <property type="entry name" value="PHOSPHOPANTETHEINE"/>
    <property type="match status" value="1"/>
</dbReference>
<reference evidence="11 12" key="1">
    <citation type="submission" date="2024-03" db="EMBL/GenBank/DDBJ databases">
        <title>First Report of Pectobacterium brasiliscabiei causing potato scab in china.</title>
        <authorList>
            <person name="Handique U."/>
        </authorList>
    </citation>
    <scope>NUCLEOTIDE SEQUENCE [LARGE SCALE GENOMIC DNA]</scope>
    <source>
        <strain evidence="11 12">ZRIMU1503</strain>
    </source>
</reference>
<keyword evidence="5" id="KW-0045">Antibiotic biosynthesis</keyword>
<dbReference type="Gene3D" id="3.40.366.10">
    <property type="entry name" value="Malonyl-Coenzyme A Acyl Carrier Protein, domain 2"/>
    <property type="match status" value="3"/>
</dbReference>
<dbReference type="PROSITE" id="PS52004">
    <property type="entry name" value="KS3_2"/>
    <property type="match status" value="2"/>
</dbReference>
<evidence type="ECO:0000313" key="12">
    <source>
        <dbReference type="Proteomes" id="UP001365781"/>
    </source>
</evidence>
<evidence type="ECO:0000256" key="4">
    <source>
        <dbReference type="ARBA" id="ARBA00022679"/>
    </source>
</evidence>
<dbReference type="Pfam" id="PF16197">
    <property type="entry name" value="KAsynt_C_assoc"/>
    <property type="match status" value="2"/>
</dbReference>
<dbReference type="InterPro" id="IPR032821">
    <property type="entry name" value="PKS_assoc"/>
</dbReference>
<dbReference type="EMBL" id="JBBAYM010000001">
    <property type="protein sequence ID" value="MEI5607603.1"/>
    <property type="molecule type" value="Genomic_DNA"/>
</dbReference>
<dbReference type="SMART" id="SM00825">
    <property type="entry name" value="PKS_KS"/>
    <property type="match status" value="2"/>
</dbReference>
<dbReference type="InterPro" id="IPR016036">
    <property type="entry name" value="Malonyl_transacylase_ACP-bd"/>
</dbReference>
<dbReference type="SUPFAM" id="SSF53901">
    <property type="entry name" value="Thiolase-like"/>
    <property type="match status" value="2"/>
</dbReference>
<dbReference type="InterPro" id="IPR020841">
    <property type="entry name" value="PKS_Beta-ketoAc_synthase_dom"/>
</dbReference>
<dbReference type="PANTHER" id="PTHR43775:SF51">
    <property type="entry name" value="INACTIVE PHENOLPHTHIOCEROL SYNTHESIS POLYKETIDE SYNTHASE TYPE I PKS1-RELATED"/>
    <property type="match status" value="1"/>
</dbReference>
<keyword evidence="12" id="KW-1185">Reference proteome</keyword>
<feature type="compositionally biased region" description="Low complexity" evidence="8">
    <location>
        <begin position="2041"/>
        <end position="2050"/>
    </location>
</feature>
<dbReference type="Gene3D" id="3.30.70.3290">
    <property type="match status" value="3"/>
</dbReference>
<feature type="region of interest" description="Disordered" evidence="8">
    <location>
        <begin position="1733"/>
        <end position="1758"/>
    </location>
</feature>
<evidence type="ECO:0000313" key="11">
    <source>
        <dbReference type="EMBL" id="MEI5607603.1"/>
    </source>
</evidence>
<gene>
    <name evidence="11" type="ORF">WB403_00295</name>
</gene>
<dbReference type="InterPro" id="IPR014043">
    <property type="entry name" value="Acyl_transferase_dom"/>
</dbReference>
<feature type="domain" description="Carrier" evidence="9">
    <location>
        <begin position="961"/>
        <end position="1037"/>
    </location>
</feature>
<evidence type="ECO:0000259" key="9">
    <source>
        <dbReference type="PROSITE" id="PS50075"/>
    </source>
</evidence>
<protein>
    <submittedName>
        <fullName evidence="11">Beta-ketoacyl synthase N-terminal-like domain-containing protein</fullName>
    </submittedName>
</protein>
<feature type="region of interest" description="Disordered" evidence="8">
    <location>
        <begin position="2030"/>
        <end position="2055"/>
    </location>
</feature>
<dbReference type="Gene3D" id="3.40.50.1820">
    <property type="entry name" value="alpha/beta hydrolase"/>
    <property type="match status" value="1"/>
</dbReference>
<dbReference type="SMART" id="SM01294">
    <property type="entry name" value="PKS_PP_betabranch"/>
    <property type="match status" value="1"/>
</dbReference>
<dbReference type="InterPro" id="IPR016035">
    <property type="entry name" value="Acyl_Trfase/lysoPLipase"/>
</dbReference>
<dbReference type="Pfam" id="PF00975">
    <property type="entry name" value="Thioesterase"/>
    <property type="match status" value="1"/>
</dbReference>
<dbReference type="PANTHER" id="PTHR43775">
    <property type="entry name" value="FATTY ACID SYNTHASE"/>
    <property type="match status" value="1"/>
</dbReference>
<dbReference type="InterPro" id="IPR036299">
    <property type="entry name" value="Polyketide_synth_docking_sf"/>
</dbReference>
<dbReference type="InterPro" id="IPR020806">
    <property type="entry name" value="PKS_PP-bd"/>
</dbReference>
<evidence type="ECO:0000256" key="2">
    <source>
        <dbReference type="ARBA" id="ARBA00022450"/>
    </source>
</evidence>
<dbReference type="InterPro" id="IPR001227">
    <property type="entry name" value="Ac_transferase_dom_sf"/>
</dbReference>
<dbReference type="InterPro" id="IPR006162">
    <property type="entry name" value="Ppantetheine_attach_site"/>
</dbReference>
<dbReference type="Pfam" id="PF00109">
    <property type="entry name" value="ketoacyl-synt"/>
    <property type="match status" value="2"/>
</dbReference>
<name>A0ABU8G338_9ACTN</name>
<dbReference type="SUPFAM" id="SSF55048">
    <property type="entry name" value="Probable ACP-binding domain of malonyl-CoA ACP transacylase"/>
    <property type="match status" value="1"/>
</dbReference>
<evidence type="ECO:0000256" key="3">
    <source>
        <dbReference type="ARBA" id="ARBA00022553"/>
    </source>
</evidence>
<dbReference type="InterPro" id="IPR020802">
    <property type="entry name" value="TesA-like"/>
</dbReference>
<comment type="caution">
    <text evidence="11">The sequence shown here is derived from an EMBL/GenBank/DDBJ whole genome shotgun (WGS) entry which is preliminary data.</text>
</comment>
<dbReference type="Pfam" id="PF08990">
    <property type="entry name" value="Docking"/>
    <property type="match status" value="1"/>
</dbReference>
<dbReference type="InterPro" id="IPR029058">
    <property type="entry name" value="AB_hydrolase_fold"/>
</dbReference>
<dbReference type="Gene3D" id="1.10.1200.10">
    <property type="entry name" value="ACP-like"/>
    <property type="match status" value="2"/>
</dbReference>
<dbReference type="SUPFAM" id="SSF52151">
    <property type="entry name" value="FabD/lysophospholipase-like"/>
    <property type="match status" value="2"/>
</dbReference>
<dbReference type="SUPFAM" id="SSF47336">
    <property type="entry name" value="ACP-like"/>
    <property type="match status" value="1"/>
</dbReference>
<comment type="cofactor">
    <cofactor evidence="1">
        <name>pantetheine 4'-phosphate</name>
        <dbReference type="ChEBI" id="CHEBI:47942"/>
    </cofactor>
</comment>
<dbReference type="InterPro" id="IPR014030">
    <property type="entry name" value="Ketoacyl_synth_N"/>
</dbReference>
<dbReference type="InterPro" id="IPR036736">
    <property type="entry name" value="ACP-like_sf"/>
</dbReference>
<dbReference type="Proteomes" id="UP001365781">
    <property type="component" value="Unassembled WGS sequence"/>
</dbReference>
<dbReference type="Gene3D" id="3.40.47.10">
    <property type="match status" value="2"/>
</dbReference>
<evidence type="ECO:0000256" key="8">
    <source>
        <dbReference type="SAM" id="MobiDB-lite"/>
    </source>
</evidence>
<dbReference type="SMART" id="SM00827">
    <property type="entry name" value="PKS_AT"/>
    <property type="match status" value="2"/>
</dbReference>
<dbReference type="PROSITE" id="PS00606">
    <property type="entry name" value="KS3_1"/>
    <property type="match status" value="2"/>
</dbReference>